<dbReference type="RefSeq" id="WP_064037603.1">
    <property type="nucleotide sequence ID" value="NZ_LUUH01000068.1"/>
</dbReference>
<dbReference type="Proteomes" id="UP000077763">
    <property type="component" value="Unassembled WGS sequence"/>
</dbReference>
<reference evidence="1 2" key="1">
    <citation type="submission" date="2016-03" db="EMBL/GenBank/DDBJ databases">
        <authorList>
            <person name="Ploux O."/>
        </authorList>
    </citation>
    <scope>NUCLEOTIDE SEQUENCE [LARGE SCALE GENOMIC DNA]</scope>
    <source>
        <strain evidence="1 2">R-45371</strain>
    </source>
</reference>
<sequence>MTQAKYRSIFTPASDAQRQENFADYWLFTQQHGGELLEADRDLAKKRERLAYFQNNPVRLHKPLADPEAFYRNYVKMVDDPKSLDKLTLLLCGIYKFARHEWVGIKGAWEVVPDMANSHSVEDKISRVHLAEEFCHWRLFDEMLKTCGLDRVVWEPLTPFKEMIYEQFPKLPGVLMDTPAFVTELMGVSFYCHLYQLFDALLADEPEVRDRLKALLDEITIDEVAHVGQRRNFIGPLGIKIARYLVKPFYTLFYQDIPEVGELFDVKQMIAHGEAFDFNELPDYMIARSWIPSYCKLAV</sequence>
<evidence type="ECO:0000313" key="1">
    <source>
        <dbReference type="EMBL" id="OAI01485.1"/>
    </source>
</evidence>
<evidence type="ECO:0008006" key="3">
    <source>
        <dbReference type="Google" id="ProtNLM"/>
    </source>
</evidence>
<organism evidence="1 2">
    <name type="scientific">Methylomonas methanica</name>
    <dbReference type="NCBI Taxonomy" id="421"/>
    <lineage>
        <taxon>Bacteria</taxon>
        <taxon>Pseudomonadati</taxon>
        <taxon>Pseudomonadota</taxon>
        <taxon>Gammaproteobacteria</taxon>
        <taxon>Methylococcales</taxon>
        <taxon>Methylococcaceae</taxon>
        <taxon>Methylomonas</taxon>
    </lineage>
</organism>
<protein>
    <recommendedName>
        <fullName evidence="3">Ferritin-like domain-containing protein</fullName>
    </recommendedName>
</protein>
<proteinExistence type="predicted"/>
<comment type="caution">
    <text evidence="1">The sequence shown here is derived from an EMBL/GenBank/DDBJ whole genome shotgun (WGS) entry which is preliminary data.</text>
</comment>
<dbReference type="EMBL" id="LUUH01000068">
    <property type="protein sequence ID" value="OAI01485.1"/>
    <property type="molecule type" value="Genomic_DNA"/>
</dbReference>
<gene>
    <name evidence="1" type="ORF">A1353_18170</name>
</gene>
<name>A0A177M7Z7_METMH</name>
<evidence type="ECO:0000313" key="2">
    <source>
        <dbReference type="Proteomes" id="UP000077763"/>
    </source>
</evidence>
<accession>A0A177M7Z7</accession>
<dbReference type="AlphaFoldDB" id="A0A177M7Z7"/>